<dbReference type="AlphaFoldDB" id="A0A7J5YDL1"/>
<name>A0A7J5YDL1_DISMA</name>
<gene>
    <name evidence="6" type="ORF">F7725_020241</name>
</gene>
<evidence type="ECO:0000256" key="2">
    <source>
        <dbReference type="SAM" id="MobiDB-lite"/>
    </source>
</evidence>
<feature type="transmembrane region" description="Helical" evidence="3">
    <location>
        <begin position="274"/>
        <end position="291"/>
    </location>
</feature>
<dbReference type="PROSITE" id="PS51257">
    <property type="entry name" value="PROKAR_LIPOPROTEIN"/>
    <property type="match status" value="1"/>
</dbReference>
<dbReference type="Pfam" id="PF08628">
    <property type="entry name" value="Nexin_C"/>
    <property type="match status" value="1"/>
</dbReference>
<dbReference type="PROSITE" id="PS51207">
    <property type="entry name" value="PXA"/>
    <property type="match status" value="1"/>
</dbReference>
<sequence>MRRGCVFSCKVHAALTLEQFSGVGSLVGCEQGEGSQTVRIQAPLLHQPPCPQRPDVLSVDLHQVFQDHSHEILLAHPLEEGGVVGAGVGRQEGPCGGAGEAVAGVVDEARRPVRDTLPSSDALFLPEALPEAEDHLGGAGVMNRAQGLRLVPGERRLEVNEDGSLGCGGNQDIVRCHADQGTCVAPVLVHLCSSQSSDAPADDCYVTSTAVGLEQRGGFFHSNIRHDTGSKQTREAVVITLMRPHIPCHDSSCRSPIEGVKPDSNPRSAMAEVLGHRSLLGFGVVLAWLVLFHLLVNIWLLCVFTSLLVVLGGWLGSQAVLESNSVVHLERFITMEQVPPTVEDEHKLDQEIHNTVRKIIRDFVTSWYSTVSSESGFETEVQEAMISMAMVLKIRARQLDRKELTQRILDLFGCHLQDYTRAKELLTKTPRTAKYSGESEQLWKAYSMVTTPHLAMSSDTMEVNYTRAVTDLLLHVLVPPPHLETRTGRFVVGELITCNVMLPLIAKLSDPDWLNFLVIGIFNNSCKPQEPIKSELLASSPSLPPLPAESELAPPQETTYVPQKNNDVSVTEAVKDAEMASPELAAYDVIDSEEMNENITEEEEPTLPFLRRFTRGTKSNPFYQENDSDLDSPSADYKQSSIDSLVMISPEDNSNGGDLEDVYPSPVDGSCPKVLVNSELVGHPYDPSSGRMAEGTPGNGRLQDVDKEGISPLVNPAREFLLGLETPGLGNPNELTVSPLQGSSPIQSFSFEPLSSPDGPIMIQNLRITGTITAKEHRGTGSHPYTLYTIKYETAMCCENPEGVQPGSEEAEVPPSGCENPSPIQQVAYHMVNRRYSEFLNLQTRLEEKTEVRKLIKGVKGPKKVFPDMPFGNMDSDKIEARKGLLETFLKQLCSIPEIANSVEMQEFLALNTDARIAFVKKPFIVSRIDKIVVNAIVDTLKTAFPRSEPQSPTEDNESEMDGGKMSTDKKRSRLKFSSKSIPFMNGSDIRPPLLFSWDQISTVFSGMSFGDLQAFITDQEKLSVRIESEREGSPVRREFGGDICDRMRRNHSQEPGKKGAFTVIDLKFTSEMELAEVALNILCLLMKEQLSWLCTENIQRTIRLLFGTLINRWLDVSVANLTATAYWVVYLQVIQESVWPGGALPTAPQLERSQQQKDSTRQQALHCLMSLLPDLVSDMLGSNKYKLSWETALDSLQNPYINRHLVFCLFDLLLEFLVPEIPMEGFQRSLLHSLSKNPEKLLA</sequence>
<dbReference type="OrthoDB" id="5582218at2759"/>
<feature type="domain" description="PXA" evidence="5">
    <location>
        <begin position="345"/>
        <end position="526"/>
    </location>
</feature>
<organism evidence="6 7">
    <name type="scientific">Dissostichus mawsoni</name>
    <name type="common">Antarctic cod</name>
    <dbReference type="NCBI Taxonomy" id="36200"/>
    <lineage>
        <taxon>Eukaryota</taxon>
        <taxon>Metazoa</taxon>
        <taxon>Chordata</taxon>
        <taxon>Craniata</taxon>
        <taxon>Vertebrata</taxon>
        <taxon>Euteleostomi</taxon>
        <taxon>Actinopterygii</taxon>
        <taxon>Neopterygii</taxon>
        <taxon>Teleostei</taxon>
        <taxon>Neoteleostei</taxon>
        <taxon>Acanthomorphata</taxon>
        <taxon>Eupercaria</taxon>
        <taxon>Perciformes</taxon>
        <taxon>Notothenioidei</taxon>
        <taxon>Nototheniidae</taxon>
        <taxon>Dissostichus</taxon>
    </lineage>
</organism>
<dbReference type="CDD" id="cd06893">
    <property type="entry name" value="PX_SNX19"/>
    <property type="match status" value="1"/>
</dbReference>
<evidence type="ECO:0000256" key="1">
    <source>
        <dbReference type="ARBA" id="ARBA00010883"/>
    </source>
</evidence>
<keyword evidence="3" id="KW-0812">Transmembrane</keyword>
<dbReference type="Pfam" id="PF02194">
    <property type="entry name" value="PXA"/>
    <property type="match status" value="1"/>
</dbReference>
<dbReference type="Pfam" id="PF00787">
    <property type="entry name" value="PX"/>
    <property type="match status" value="1"/>
</dbReference>
<dbReference type="InterPro" id="IPR036871">
    <property type="entry name" value="PX_dom_sf"/>
</dbReference>
<dbReference type="InterPro" id="IPR013937">
    <property type="entry name" value="Sorting_nexin_C"/>
</dbReference>
<comment type="similarity">
    <text evidence="1">Belongs to the sorting nexin family.</text>
</comment>
<feature type="domain" description="PX" evidence="4">
    <location>
        <begin position="766"/>
        <end position="916"/>
    </location>
</feature>
<evidence type="ECO:0000256" key="3">
    <source>
        <dbReference type="SAM" id="Phobius"/>
    </source>
</evidence>
<dbReference type="InterPro" id="IPR001683">
    <property type="entry name" value="PX_dom"/>
</dbReference>
<comment type="caution">
    <text evidence="6">The sequence shown here is derived from an EMBL/GenBank/DDBJ whole genome shotgun (WGS) entry which is preliminary data.</text>
</comment>
<feature type="region of interest" description="Disordered" evidence="2">
    <location>
        <begin position="618"/>
        <end position="637"/>
    </location>
</feature>
<keyword evidence="3" id="KW-0472">Membrane</keyword>
<evidence type="ECO:0000313" key="6">
    <source>
        <dbReference type="EMBL" id="KAF3847213.1"/>
    </source>
</evidence>
<protein>
    <recommendedName>
        <fullName evidence="8">Sorting nexin-19</fullName>
    </recommendedName>
</protein>
<dbReference type="PROSITE" id="PS50195">
    <property type="entry name" value="PX"/>
    <property type="match status" value="1"/>
</dbReference>
<dbReference type="SMART" id="SM00313">
    <property type="entry name" value="PXA"/>
    <property type="match status" value="1"/>
</dbReference>
<keyword evidence="7" id="KW-1185">Reference proteome</keyword>
<evidence type="ECO:0000259" key="4">
    <source>
        <dbReference type="PROSITE" id="PS50195"/>
    </source>
</evidence>
<dbReference type="Proteomes" id="UP000518266">
    <property type="component" value="Unassembled WGS sequence"/>
</dbReference>
<dbReference type="PANTHER" id="PTHR22775">
    <property type="entry name" value="SORTING NEXIN"/>
    <property type="match status" value="1"/>
</dbReference>
<dbReference type="InterPro" id="IPR003114">
    <property type="entry name" value="Phox_assoc"/>
</dbReference>
<evidence type="ECO:0000259" key="5">
    <source>
        <dbReference type="PROSITE" id="PS51207"/>
    </source>
</evidence>
<evidence type="ECO:0008006" key="8">
    <source>
        <dbReference type="Google" id="ProtNLM"/>
    </source>
</evidence>
<dbReference type="EMBL" id="JAAKFY010000013">
    <property type="protein sequence ID" value="KAF3847213.1"/>
    <property type="molecule type" value="Genomic_DNA"/>
</dbReference>
<accession>A0A7J5YDL1</accession>
<feature type="region of interest" description="Disordered" evidence="2">
    <location>
        <begin position="945"/>
        <end position="972"/>
    </location>
</feature>
<dbReference type="PANTHER" id="PTHR22775:SF50">
    <property type="entry name" value="SORTING NEXIN 19B"/>
    <property type="match status" value="1"/>
</dbReference>
<dbReference type="GO" id="GO:0035091">
    <property type="term" value="F:phosphatidylinositol binding"/>
    <property type="evidence" value="ECO:0007669"/>
    <property type="project" value="InterPro"/>
</dbReference>
<dbReference type="InterPro" id="IPR037909">
    <property type="entry name" value="SNX19_PX"/>
</dbReference>
<dbReference type="Gene3D" id="3.30.1520.10">
    <property type="entry name" value="Phox-like domain"/>
    <property type="match status" value="1"/>
</dbReference>
<proteinExistence type="inferred from homology"/>
<keyword evidence="3" id="KW-1133">Transmembrane helix</keyword>
<dbReference type="SMART" id="SM00312">
    <property type="entry name" value="PX"/>
    <property type="match status" value="1"/>
</dbReference>
<evidence type="ECO:0000313" key="7">
    <source>
        <dbReference type="Proteomes" id="UP000518266"/>
    </source>
</evidence>
<reference evidence="6 7" key="1">
    <citation type="submission" date="2020-03" db="EMBL/GenBank/DDBJ databases">
        <title>Dissostichus mawsoni Genome sequencing and assembly.</title>
        <authorList>
            <person name="Park H."/>
        </authorList>
    </citation>
    <scope>NUCLEOTIDE SEQUENCE [LARGE SCALE GENOMIC DNA]</scope>
    <source>
        <strain evidence="6">DM0001</strain>
        <tissue evidence="6">Muscle</tissue>
    </source>
</reference>
<dbReference type="SUPFAM" id="SSF64268">
    <property type="entry name" value="PX domain"/>
    <property type="match status" value="1"/>
</dbReference>